<dbReference type="AlphaFoldDB" id="A0A1J1HJ51"/>
<keyword evidence="3" id="KW-1185">Reference proteome</keyword>
<evidence type="ECO:0000313" key="2">
    <source>
        <dbReference type="EMBL" id="CRK86305.1"/>
    </source>
</evidence>
<keyword evidence="1" id="KW-0472">Membrane</keyword>
<gene>
    <name evidence="2" type="ORF">CLUMA_CG000267</name>
</gene>
<feature type="transmembrane region" description="Helical" evidence="1">
    <location>
        <begin position="12"/>
        <end position="32"/>
    </location>
</feature>
<evidence type="ECO:0000313" key="3">
    <source>
        <dbReference type="Proteomes" id="UP000183832"/>
    </source>
</evidence>
<sequence>MARNLNKHFSSLTFAIGELLTLSLNLGSFLYFCLQTIFENLISLTITTQKLTLDEEMHRITVVRLSQRECERSNEIKYDTINSHKFYAITFDDGRTTFLSSSFLQQNENLLTSGYININPNYDNSAELVRQTRHRVLCHVKQVTPGALKKLKQKEVIDSQSRNFESLPIRRIFTLFAFMPHP</sequence>
<name>A0A1J1HJ51_9DIPT</name>
<keyword evidence="1" id="KW-1133">Transmembrane helix</keyword>
<dbReference type="EMBL" id="CVRI01000001">
    <property type="protein sequence ID" value="CRK86305.1"/>
    <property type="molecule type" value="Genomic_DNA"/>
</dbReference>
<keyword evidence="1" id="KW-0812">Transmembrane</keyword>
<reference evidence="2 3" key="1">
    <citation type="submission" date="2015-04" db="EMBL/GenBank/DDBJ databases">
        <authorList>
            <person name="Syromyatnikov M.Y."/>
            <person name="Popov V.N."/>
        </authorList>
    </citation>
    <scope>NUCLEOTIDE SEQUENCE [LARGE SCALE GENOMIC DNA]</scope>
</reference>
<dbReference type="Proteomes" id="UP000183832">
    <property type="component" value="Unassembled WGS sequence"/>
</dbReference>
<accession>A0A1J1HJ51</accession>
<organism evidence="2 3">
    <name type="scientific">Clunio marinus</name>
    <dbReference type="NCBI Taxonomy" id="568069"/>
    <lineage>
        <taxon>Eukaryota</taxon>
        <taxon>Metazoa</taxon>
        <taxon>Ecdysozoa</taxon>
        <taxon>Arthropoda</taxon>
        <taxon>Hexapoda</taxon>
        <taxon>Insecta</taxon>
        <taxon>Pterygota</taxon>
        <taxon>Neoptera</taxon>
        <taxon>Endopterygota</taxon>
        <taxon>Diptera</taxon>
        <taxon>Nematocera</taxon>
        <taxon>Chironomoidea</taxon>
        <taxon>Chironomidae</taxon>
        <taxon>Clunio</taxon>
    </lineage>
</organism>
<evidence type="ECO:0000256" key="1">
    <source>
        <dbReference type="SAM" id="Phobius"/>
    </source>
</evidence>
<proteinExistence type="predicted"/>
<protein>
    <submittedName>
        <fullName evidence="2">CLUMA_CG000267, isoform A</fullName>
    </submittedName>
</protein>